<keyword evidence="1 4" id="KW-0732">Signal</keyword>
<dbReference type="PANTHER" id="PTHR32444:SF63">
    <property type="entry name" value="G-TYPE LECTIN S-RECEPTOR-LIKE SERINE_THREONINE-PROTEIN KINASE RKS1"/>
    <property type="match status" value="1"/>
</dbReference>
<evidence type="ECO:0000313" key="6">
    <source>
        <dbReference type="EMBL" id="GMN23217.1"/>
    </source>
</evidence>
<dbReference type="EMBL" id="BTGU01004192">
    <property type="protein sequence ID" value="GMN23217.1"/>
    <property type="molecule type" value="Genomic_DNA"/>
</dbReference>
<proteinExistence type="predicted"/>
<dbReference type="PROSITE" id="PS50927">
    <property type="entry name" value="BULB_LECTIN"/>
    <property type="match status" value="1"/>
</dbReference>
<dbReference type="Proteomes" id="UP001187192">
    <property type="component" value="Unassembled WGS sequence"/>
</dbReference>
<dbReference type="PANTHER" id="PTHR32444">
    <property type="entry name" value="BULB-TYPE LECTIN DOMAIN-CONTAINING PROTEIN"/>
    <property type="match status" value="1"/>
</dbReference>
<feature type="chain" id="PRO_5041635063" description="Bulb-type lectin domain-containing protein" evidence="4">
    <location>
        <begin position="21"/>
        <end position="147"/>
    </location>
</feature>
<dbReference type="Pfam" id="PF01453">
    <property type="entry name" value="B_lectin"/>
    <property type="match status" value="1"/>
</dbReference>
<dbReference type="SUPFAM" id="SSF51110">
    <property type="entry name" value="alpha-D-mannose-specific plant lectins"/>
    <property type="match status" value="1"/>
</dbReference>
<evidence type="ECO:0000256" key="2">
    <source>
        <dbReference type="ARBA" id="ARBA00023157"/>
    </source>
</evidence>
<name>A0AA88CNB7_FICCA</name>
<comment type="caution">
    <text evidence="6">The sequence shown here is derived from an EMBL/GenBank/DDBJ whole genome shotgun (WGS) entry which is preliminary data.</text>
</comment>
<keyword evidence="2" id="KW-1015">Disulfide bond</keyword>
<dbReference type="InterPro" id="IPR036426">
    <property type="entry name" value="Bulb-type_lectin_dom_sf"/>
</dbReference>
<organism evidence="6 7">
    <name type="scientific">Ficus carica</name>
    <name type="common">Common fig</name>
    <dbReference type="NCBI Taxonomy" id="3494"/>
    <lineage>
        <taxon>Eukaryota</taxon>
        <taxon>Viridiplantae</taxon>
        <taxon>Streptophyta</taxon>
        <taxon>Embryophyta</taxon>
        <taxon>Tracheophyta</taxon>
        <taxon>Spermatophyta</taxon>
        <taxon>Magnoliopsida</taxon>
        <taxon>eudicotyledons</taxon>
        <taxon>Gunneridae</taxon>
        <taxon>Pentapetalae</taxon>
        <taxon>rosids</taxon>
        <taxon>fabids</taxon>
        <taxon>Rosales</taxon>
        <taxon>Moraceae</taxon>
        <taxon>Ficeae</taxon>
        <taxon>Ficus</taxon>
    </lineage>
</organism>
<sequence>MFPTTTLLIFLFLLLPCCTCRDTITAVQPLEFGASILSKENKFELGFFQSSGNSVAWYVGIWYANLIDEKTIVWVANRDNPINDTSNVFLTIDGHRNLAIGHNNTDQVLFNISNGSATYGTILARLLDTGNLVLVQENDINDEILLW</sequence>
<evidence type="ECO:0000256" key="4">
    <source>
        <dbReference type="SAM" id="SignalP"/>
    </source>
</evidence>
<dbReference type="SMART" id="SM00108">
    <property type="entry name" value="B_lectin"/>
    <property type="match status" value="1"/>
</dbReference>
<evidence type="ECO:0000256" key="1">
    <source>
        <dbReference type="ARBA" id="ARBA00022729"/>
    </source>
</evidence>
<dbReference type="AlphaFoldDB" id="A0AA88CNB7"/>
<dbReference type="InterPro" id="IPR001480">
    <property type="entry name" value="Bulb-type_lectin_dom"/>
</dbReference>
<feature type="domain" description="Bulb-type lectin" evidence="5">
    <location>
        <begin position="21"/>
        <end position="147"/>
    </location>
</feature>
<feature type="signal peptide" evidence="4">
    <location>
        <begin position="1"/>
        <end position="20"/>
    </location>
</feature>
<dbReference type="Gene3D" id="2.90.10.10">
    <property type="entry name" value="Bulb-type lectin domain"/>
    <property type="match status" value="1"/>
</dbReference>
<evidence type="ECO:0000259" key="5">
    <source>
        <dbReference type="PROSITE" id="PS50927"/>
    </source>
</evidence>
<accession>A0AA88CNB7</accession>
<reference evidence="6" key="1">
    <citation type="submission" date="2023-07" db="EMBL/GenBank/DDBJ databases">
        <title>draft genome sequence of fig (Ficus carica).</title>
        <authorList>
            <person name="Takahashi T."/>
            <person name="Nishimura K."/>
        </authorList>
    </citation>
    <scope>NUCLEOTIDE SEQUENCE</scope>
</reference>
<keyword evidence="3" id="KW-0325">Glycoprotein</keyword>
<evidence type="ECO:0000313" key="7">
    <source>
        <dbReference type="Proteomes" id="UP001187192"/>
    </source>
</evidence>
<keyword evidence="7" id="KW-1185">Reference proteome</keyword>
<protein>
    <recommendedName>
        <fullName evidence="5">Bulb-type lectin domain-containing protein</fullName>
    </recommendedName>
</protein>
<evidence type="ECO:0000256" key="3">
    <source>
        <dbReference type="ARBA" id="ARBA00023180"/>
    </source>
</evidence>
<gene>
    <name evidence="6" type="ORF">TIFTF001_045756</name>
</gene>